<feature type="compositionally biased region" description="Low complexity" evidence="1">
    <location>
        <begin position="167"/>
        <end position="189"/>
    </location>
</feature>
<proteinExistence type="predicted"/>
<dbReference type="Gene3D" id="3.40.960.10">
    <property type="entry name" value="VSR Endonuclease"/>
    <property type="match status" value="1"/>
</dbReference>
<name>A0A261EVW3_9BIFI</name>
<organism evidence="3 4">
    <name type="scientific">Pseudoscardovia radai</name>
    <dbReference type="NCBI Taxonomy" id="987066"/>
    <lineage>
        <taxon>Bacteria</taxon>
        <taxon>Bacillati</taxon>
        <taxon>Actinomycetota</taxon>
        <taxon>Actinomycetes</taxon>
        <taxon>Bifidobacteriales</taxon>
        <taxon>Bifidobacteriaceae</taxon>
        <taxon>Pseudoscardovia</taxon>
    </lineage>
</organism>
<gene>
    <name evidence="3" type="ORF">PSRA_1314</name>
</gene>
<protein>
    <recommendedName>
        <fullName evidence="2">DUF559 domain-containing protein</fullName>
    </recommendedName>
</protein>
<dbReference type="SUPFAM" id="SSF52980">
    <property type="entry name" value="Restriction endonuclease-like"/>
    <property type="match status" value="1"/>
</dbReference>
<dbReference type="InterPro" id="IPR011335">
    <property type="entry name" value="Restrct_endonuc-II-like"/>
</dbReference>
<dbReference type="EMBL" id="MWWR01000012">
    <property type="protein sequence ID" value="OZG51020.1"/>
    <property type="molecule type" value="Genomic_DNA"/>
</dbReference>
<comment type="caution">
    <text evidence="3">The sequence shown here is derived from an EMBL/GenBank/DDBJ whole genome shotgun (WGS) entry which is preliminary data.</text>
</comment>
<feature type="domain" description="DUF559" evidence="2">
    <location>
        <begin position="247"/>
        <end position="299"/>
    </location>
</feature>
<dbReference type="InterPro" id="IPR007569">
    <property type="entry name" value="DUF559"/>
</dbReference>
<evidence type="ECO:0000259" key="2">
    <source>
        <dbReference type="Pfam" id="PF04480"/>
    </source>
</evidence>
<accession>A0A261EVW3</accession>
<evidence type="ECO:0000313" key="3">
    <source>
        <dbReference type="EMBL" id="OZG51020.1"/>
    </source>
</evidence>
<dbReference type="AlphaFoldDB" id="A0A261EVW3"/>
<reference evidence="3 4" key="1">
    <citation type="journal article" date="2017" name="BMC Genomics">
        <title>Comparative genomic and phylogenomic analyses of the Bifidobacteriaceae family.</title>
        <authorList>
            <person name="Lugli G.A."/>
            <person name="Milani C."/>
            <person name="Turroni F."/>
            <person name="Duranti S."/>
            <person name="Mancabelli L."/>
            <person name="Mangifesta M."/>
            <person name="Ferrario C."/>
            <person name="Modesto M."/>
            <person name="Mattarelli P."/>
            <person name="Jiri K."/>
            <person name="van Sinderen D."/>
            <person name="Ventura M."/>
        </authorList>
    </citation>
    <scope>NUCLEOTIDE SEQUENCE [LARGE SCALE GENOMIC DNA]</scope>
    <source>
        <strain evidence="3 4">DSM 24742</strain>
    </source>
</reference>
<dbReference type="Pfam" id="PF04480">
    <property type="entry name" value="DUF559"/>
    <property type="match status" value="1"/>
</dbReference>
<feature type="region of interest" description="Disordered" evidence="1">
    <location>
        <begin position="167"/>
        <end position="193"/>
    </location>
</feature>
<evidence type="ECO:0000256" key="1">
    <source>
        <dbReference type="SAM" id="MobiDB-lite"/>
    </source>
</evidence>
<dbReference type="Proteomes" id="UP000216725">
    <property type="component" value="Unassembled WGS sequence"/>
</dbReference>
<keyword evidence="4" id="KW-1185">Reference proteome</keyword>
<evidence type="ECO:0000313" key="4">
    <source>
        <dbReference type="Proteomes" id="UP000216725"/>
    </source>
</evidence>
<sequence length="353" mass="39579">MEYNTTVSRLVRKAIMARPAKVFESNESKAIRMFKTTLGQCREAQSRCRRRLVFGFETALRLCCVDVPSDVPDRGLVAIVSRGAERRNVNGVTFVMRSHPWSVIDIDGIACTSPLAAWMMFANSLPLDALVRLGDALARRDRDQKWYTVAAMEAAVDGVGAILSTQEAQKGQEAQGQEGQEAQGQVGQKAQKRRLLPAGIENSRRALRLMRDNTDSFPETDLRLLLLRYGLPCPAVNPSVRVGSGRRYFLDMAYESLRIGIEYDGAYHGSQREEDAARRRELEGAGWIVVSVENADVIDADAQERFVMGLAGIIERRLGHKVRLRAPLTVRQLADRRRTIHTDFVPGRCWPPR</sequence>